<gene>
    <name evidence="1" type="ORF">BaRGS_00012394</name>
</gene>
<feature type="non-terminal residue" evidence="1">
    <location>
        <position position="1"/>
    </location>
</feature>
<accession>A0ABD0LAC1</accession>
<proteinExistence type="predicted"/>
<protein>
    <submittedName>
        <fullName evidence="1">Uncharacterized protein</fullName>
    </submittedName>
</protein>
<dbReference type="EMBL" id="JACVVK020000067">
    <property type="protein sequence ID" value="KAK7496472.1"/>
    <property type="molecule type" value="Genomic_DNA"/>
</dbReference>
<dbReference type="AlphaFoldDB" id="A0ABD0LAC1"/>
<name>A0ABD0LAC1_9CAEN</name>
<feature type="non-terminal residue" evidence="1">
    <location>
        <position position="76"/>
    </location>
</feature>
<reference evidence="1 2" key="1">
    <citation type="journal article" date="2023" name="Sci. Data">
        <title>Genome assembly of the Korean intertidal mud-creeper Batillaria attramentaria.</title>
        <authorList>
            <person name="Patra A.K."/>
            <person name="Ho P.T."/>
            <person name="Jun S."/>
            <person name="Lee S.J."/>
            <person name="Kim Y."/>
            <person name="Won Y.J."/>
        </authorList>
    </citation>
    <scope>NUCLEOTIDE SEQUENCE [LARGE SCALE GENOMIC DNA]</scope>
    <source>
        <strain evidence="1">Wonlab-2016</strain>
    </source>
</reference>
<sequence>FHRENGSSSFGGKKEKSKSKILWEEAEGDSLVSVCENKRGDAYCSNRLATYDYCVLDAMVTTCDCELYCKSPTYCQ</sequence>
<keyword evidence="2" id="KW-1185">Reference proteome</keyword>
<evidence type="ECO:0000313" key="1">
    <source>
        <dbReference type="EMBL" id="KAK7496472.1"/>
    </source>
</evidence>
<dbReference type="Proteomes" id="UP001519460">
    <property type="component" value="Unassembled WGS sequence"/>
</dbReference>
<evidence type="ECO:0000313" key="2">
    <source>
        <dbReference type="Proteomes" id="UP001519460"/>
    </source>
</evidence>
<organism evidence="1 2">
    <name type="scientific">Batillaria attramentaria</name>
    <dbReference type="NCBI Taxonomy" id="370345"/>
    <lineage>
        <taxon>Eukaryota</taxon>
        <taxon>Metazoa</taxon>
        <taxon>Spiralia</taxon>
        <taxon>Lophotrochozoa</taxon>
        <taxon>Mollusca</taxon>
        <taxon>Gastropoda</taxon>
        <taxon>Caenogastropoda</taxon>
        <taxon>Sorbeoconcha</taxon>
        <taxon>Cerithioidea</taxon>
        <taxon>Batillariidae</taxon>
        <taxon>Batillaria</taxon>
    </lineage>
</organism>
<comment type="caution">
    <text evidence="1">The sequence shown here is derived from an EMBL/GenBank/DDBJ whole genome shotgun (WGS) entry which is preliminary data.</text>
</comment>